<proteinExistence type="predicted"/>
<keyword evidence="2" id="KW-1185">Reference proteome</keyword>
<dbReference type="EMBL" id="JARK01000068">
    <property type="protein sequence ID" value="EYC44202.1"/>
    <property type="molecule type" value="Genomic_DNA"/>
</dbReference>
<protein>
    <submittedName>
        <fullName evidence="1">Uncharacterized protein</fullName>
    </submittedName>
</protein>
<dbReference type="Proteomes" id="UP000024635">
    <property type="component" value="Unassembled WGS sequence"/>
</dbReference>
<accession>A0A016WY58</accession>
<name>A0A016WY58_9BILA</name>
<gene>
    <name evidence="1" type="primary">Acey_s0468.g2004</name>
    <name evidence="1" type="ORF">Y032_0468g2004</name>
</gene>
<organism evidence="1 2">
    <name type="scientific">Ancylostoma ceylanicum</name>
    <dbReference type="NCBI Taxonomy" id="53326"/>
    <lineage>
        <taxon>Eukaryota</taxon>
        <taxon>Metazoa</taxon>
        <taxon>Ecdysozoa</taxon>
        <taxon>Nematoda</taxon>
        <taxon>Chromadorea</taxon>
        <taxon>Rhabditida</taxon>
        <taxon>Rhabditina</taxon>
        <taxon>Rhabditomorpha</taxon>
        <taxon>Strongyloidea</taxon>
        <taxon>Ancylostomatidae</taxon>
        <taxon>Ancylostomatinae</taxon>
        <taxon>Ancylostoma</taxon>
    </lineage>
</organism>
<sequence>MLPVWREDSAVGWCGSCAHIFASLPLSPSAKEGGSVQHEAGDRRLEVKCLLLNSTQMQIDYNRSVAIYSPFNR</sequence>
<dbReference type="AlphaFoldDB" id="A0A016WY58"/>
<evidence type="ECO:0000313" key="1">
    <source>
        <dbReference type="EMBL" id="EYC44202.1"/>
    </source>
</evidence>
<reference evidence="2" key="1">
    <citation type="journal article" date="2015" name="Nat. Genet.">
        <title>The genome and transcriptome of the zoonotic hookworm Ancylostoma ceylanicum identify infection-specific gene families.</title>
        <authorList>
            <person name="Schwarz E.M."/>
            <person name="Hu Y."/>
            <person name="Antoshechkin I."/>
            <person name="Miller M.M."/>
            <person name="Sternberg P.W."/>
            <person name="Aroian R.V."/>
        </authorList>
    </citation>
    <scope>NUCLEOTIDE SEQUENCE</scope>
    <source>
        <strain evidence="2">HY135</strain>
    </source>
</reference>
<evidence type="ECO:0000313" key="2">
    <source>
        <dbReference type="Proteomes" id="UP000024635"/>
    </source>
</evidence>
<comment type="caution">
    <text evidence="1">The sequence shown here is derived from an EMBL/GenBank/DDBJ whole genome shotgun (WGS) entry which is preliminary data.</text>
</comment>